<dbReference type="KEGG" id="pnp:IJ22_35500"/>
<dbReference type="AlphaFoldDB" id="A0A0U2M731"/>
<dbReference type="STRING" id="162209.IJ22_35500"/>
<evidence type="ECO:0000313" key="4">
    <source>
        <dbReference type="Proteomes" id="UP000061660"/>
    </source>
</evidence>
<dbReference type="PANTHER" id="PTHR43646">
    <property type="entry name" value="GLYCOSYLTRANSFERASE"/>
    <property type="match status" value="1"/>
</dbReference>
<feature type="transmembrane region" description="Helical" evidence="1">
    <location>
        <begin position="375"/>
        <end position="394"/>
    </location>
</feature>
<accession>A0A0U2M731</accession>
<name>A0A0U2M731_9BACL</name>
<dbReference type="CDD" id="cd06423">
    <property type="entry name" value="CESA_like"/>
    <property type="match status" value="1"/>
</dbReference>
<dbReference type="EMBL" id="CP013652">
    <property type="protein sequence ID" value="ALS23888.1"/>
    <property type="molecule type" value="Genomic_DNA"/>
</dbReference>
<feature type="transmembrane region" description="Helical" evidence="1">
    <location>
        <begin position="313"/>
        <end position="338"/>
    </location>
</feature>
<feature type="domain" description="Glycosyltransferase 2-like" evidence="2">
    <location>
        <begin position="74"/>
        <end position="198"/>
    </location>
</feature>
<dbReference type="OrthoDB" id="9800276at2"/>
<dbReference type="GO" id="GO:0016740">
    <property type="term" value="F:transferase activity"/>
    <property type="evidence" value="ECO:0007669"/>
    <property type="project" value="UniProtKB-KW"/>
</dbReference>
<dbReference type="InterPro" id="IPR029044">
    <property type="entry name" value="Nucleotide-diphossugar_trans"/>
</dbReference>
<dbReference type="Proteomes" id="UP000061660">
    <property type="component" value="Chromosome"/>
</dbReference>
<dbReference type="PANTHER" id="PTHR43646:SF3">
    <property type="entry name" value="SLR1566 PROTEIN"/>
    <property type="match status" value="1"/>
</dbReference>
<sequence length="422" mass="47707">MRIMEVWALVALGYWLFMLWDTVRSRKWMFSLPRSAGDAGFNIEKSNGRENRKISAAPGLMGSRPSVPDTPLVSVIIAAKEEEASIADTVRHLLGQTYPKLEIIAVNDRSRDATGRRLDELRRWSESREGITVPLRVIHITSLPSGWLGKNHALYQGYLQARGKYLLFTDADVQFDPHTVADAVRYMQEQHADHLTLAPRMLARGFWLKAFVHYFFFALSLFIRPWRVNDDLQHRHGMGVGAFNLITRRAYERIGTHEAIAMRPDDDLQLGRQVKRARLRQRLASGVRHISVEWYPGLSEAVRGLEKNIFSGFGYRISFAVLGVIGQLALFLFPIAGIVLASGWAAAAFALSVFLMLTVYFLLIRSIVGGGGIEVLALPVTVSLLCYVVSRSVWLTLRQGGIYWRGTFYSLKELRQMKDPNS</sequence>
<keyword evidence="1" id="KW-0812">Transmembrane</keyword>
<evidence type="ECO:0000259" key="2">
    <source>
        <dbReference type="Pfam" id="PF00535"/>
    </source>
</evidence>
<reference evidence="4" key="1">
    <citation type="submission" date="2015-12" db="EMBL/GenBank/DDBJ databases">
        <title>Complete genome sequences of two moderately thermophilic Paenibacillus species.</title>
        <authorList>
            <person name="Butler R.III."/>
            <person name="Wang J."/>
            <person name="Stark B.C."/>
            <person name="Pombert J.-F."/>
        </authorList>
    </citation>
    <scope>NUCLEOTIDE SEQUENCE [LARGE SCALE GENOMIC DNA]</scope>
    <source>
        <strain evidence="4">32O-Y</strain>
    </source>
</reference>
<keyword evidence="3" id="KW-0808">Transferase</keyword>
<keyword evidence="1" id="KW-1133">Transmembrane helix</keyword>
<organism evidence="3 4">
    <name type="scientific">Paenibacillus naphthalenovorans</name>
    <dbReference type="NCBI Taxonomy" id="162209"/>
    <lineage>
        <taxon>Bacteria</taxon>
        <taxon>Bacillati</taxon>
        <taxon>Bacillota</taxon>
        <taxon>Bacilli</taxon>
        <taxon>Bacillales</taxon>
        <taxon>Paenibacillaceae</taxon>
        <taxon>Paenibacillus</taxon>
    </lineage>
</organism>
<dbReference type="SUPFAM" id="SSF53448">
    <property type="entry name" value="Nucleotide-diphospho-sugar transferases"/>
    <property type="match status" value="1"/>
</dbReference>
<dbReference type="PATRIC" id="fig|162209.4.peg.3773"/>
<feature type="transmembrane region" description="Helical" evidence="1">
    <location>
        <begin position="344"/>
        <end position="363"/>
    </location>
</feature>
<reference evidence="3 4" key="2">
    <citation type="journal article" date="2016" name="Genome Announc.">
        <title>Complete Genome Sequences of Two Interactive Moderate Thermophiles, Paenibacillus napthalenovorans 32O-Y and Paenibacillus sp. 32O-W.</title>
        <authorList>
            <person name="Butler R.R.III."/>
            <person name="Wang J."/>
            <person name="Stark B.C."/>
            <person name="Pombert J.F."/>
        </authorList>
    </citation>
    <scope>NUCLEOTIDE SEQUENCE [LARGE SCALE GENOMIC DNA]</scope>
    <source>
        <strain evidence="3 4">32O-Y</strain>
    </source>
</reference>
<evidence type="ECO:0000256" key="1">
    <source>
        <dbReference type="SAM" id="Phobius"/>
    </source>
</evidence>
<gene>
    <name evidence="3" type="ORF">IJ22_35500</name>
</gene>
<dbReference type="InterPro" id="IPR001173">
    <property type="entry name" value="Glyco_trans_2-like"/>
</dbReference>
<dbReference type="Pfam" id="PF00535">
    <property type="entry name" value="Glycos_transf_2"/>
    <property type="match status" value="1"/>
</dbReference>
<protein>
    <submittedName>
        <fullName evidence="3">Nucleotide-diphospho-sugar transferase</fullName>
    </submittedName>
</protein>
<evidence type="ECO:0000313" key="3">
    <source>
        <dbReference type="EMBL" id="ALS23888.1"/>
    </source>
</evidence>
<proteinExistence type="predicted"/>
<dbReference type="Gene3D" id="3.90.550.10">
    <property type="entry name" value="Spore Coat Polysaccharide Biosynthesis Protein SpsA, Chain A"/>
    <property type="match status" value="1"/>
</dbReference>
<dbReference type="RefSeq" id="WP_062409705.1">
    <property type="nucleotide sequence ID" value="NZ_CP013652.1"/>
</dbReference>
<keyword evidence="4" id="KW-1185">Reference proteome</keyword>
<keyword evidence="1" id="KW-0472">Membrane</keyword>